<evidence type="ECO:0000256" key="1">
    <source>
        <dbReference type="ARBA" id="ARBA00004395"/>
    </source>
</evidence>
<dbReference type="PANTHER" id="PTHR31658:SF0">
    <property type="entry name" value="CONSERVED OLIGOMERIC GOLGI COMPLEX SUBUNIT 1"/>
    <property type="match status" value="1"/>
</dbReference>
<keyword evidence="4" id="KW-0813">Transport</keyword>
<evidence type="ECO:0000256" key="3">
    <source>
        <dbReference type="ARBA" id="ARBA00020978"/>
    </source>
</evidence>
<name>A0A0D0DSH1_9AGAM</name>
<evidence type="ECO:0000256" key="8">
    <source>
        <dbReference type="SAM" id="MobiDB-lite"/>
    </source>
</evidence>
<dbReference type="GO" id="GO:0017119">
    <property type="term" value="C:Golgi transport complex"/>
    <property type="evidence" value="ECO:0007669"/>
    <property type="project" value="InterPro"/>
</dbReference>
<sequence>MAQRPSTVSVVSLGSPKGPTESFQSSNAVVAVSRSITGGKFTTGSVASTKPHNDIAEIDPEELFAKLSITEVKAKQIQLRADAEAKQEELRIMVGERYRDLLQASTSIISIASSAKRVQEALDETRCAIRSQRNPNMQNRISHGGKEDSHLQMLQVLSAHVKLLLDAPEHLWRLVEREKYFQAAWLFLLARVVHRGLIHDDAQDDESWSNHGIDVLAQFPLIQRQWETVSHFRTQIIHRATLSLRLYEKPCEDICATILTLHVLDSRPLTEALTIYLSQRTRTLNALLSKPLDVPEQFGSGLPVIQLNGHPSEATTTSTKVSRSSAKASALTVKTSTQVTLEVISQTLITAREVLGSSSSSPSLAARVLESMQADAPSASISSLPTELLLNTPAVLANLPSSTYFSLLPANIRSYKPFVDLSSVSSSLSQEVLRYKLDGWFDQSVASLRGALDKWFASLDVVSGVWMVRLSLRKWLLHADLQAPELFNLSDLLDKVTGKRIMDIWKAALRGAEKGFVQELESLGFDDTQGFSSLRSLYRPPPVPAPPPPGSDPSSLELLFQTYRATLTQQLRGRTPRLHETLRILEDAAASVQKDLARMSTDSENSQSLINELTETYRPEAQALCVKVVSGLTISSEELMASPDKDTSVKKLVFHARIANELSTSSPFVSDIGCGQTIGAEFREKMSVLFERMIACWGEHVISTLVSCYTKNVMAWRIHSGPASTSPSSLMMDCLYSLSSSIRSLGIVHNQEHLMNIAEAMIAKFLNAFIRATDDGNSLDAVQTLHDLAFLRHLASKWQNVEIMSLEKAISQARSHYLLQLIEPSRYDLDEIASNCLARTQMLISALLPPAPVSLGETKGDKSHKTAELLIYGVPVADSEFVPAVKLAPPSSRFPLLLVDAR</sequence>
<evidence type="ECO:0000313" key="9">
    <source>
        <dbReference type="EMBL" id="KIK96393.1"/>
    </source>
</evidence>
<proteinExistence type="inferred from homology"/>
<keyword evidence="5" id="KW-0653">Protein transport</keyword>
<gene>
    <name evidence="9" type="ORF">PAXRUDRAFT_138556</name>
</gene>
<evidence type="ECO:0000313" key="10">
    <source>
        <dbReference type="Proteomes" id="UP000054538"/>
    </source>
</evidence>
<evidence type="ECO:0000256" key="7">
    <source>
        <dbReference type="ARBA" id="ARBA00023136"/>
    </source>
</evidence>
<keyword evidence="6" id="KW-0333">Golgi apparatus</keyword>
<evidence type="ECO:0000256" key="4">
    <source>
        <dbReference type="ARBA" id="ARBA00022448"/>
    </source>
</evidence>
<evidence type="ECO:0000256" key="5">
    <source>
        <dbReference type="ARBA" id="ARBA00022927"/>
    </source>
</evidence>
<dbReference type="GO" id="GO:0006891">
    <property type="term" value="P:intra-Golgi vesicle-mediated transport"/>
    <property type="evidence" value="ECO:0007669"/>
    <property type="project" value="InterPro"/>
</dbReference>
<feature type="compositionally biased region" description="Polar residues" evidence="8">
    <location>
        <begin position="1"/>
        <end position="12"/>
    </location>
</feature>
<evidence type="ECO:0000256" key="2">
    <source>
        <dbReference type="ARBA" id="ARBA00006653"/>
    </source>
</evidence>
<dbReference type="HOGENOM" id="CLU_008852_0_0_1"/>
<reference evidence="9 10" key="1">
    <citation type="submission" date="2014-04" db="EMBL/GenBank/DDBJ databases">
        <authorList>
            <consortium name="DOE Joint Genome Institute"/>
            <person name="Kuo A."/>
            <person name="Kohler A."/>
            <person name="Jargeat P."/>
            <person name="Nagy L.G."/>
            <person name="Floudas D."/>
            <person name="Copeland A."/>
            <person name="Barry K.W."/>
            <person name="Cichocki N."/>
            <person name="Veneault-Fourrey C."/>
            <person name="LaButti K."/>
            <person name="Lindquist E.A."/>
            <person name="Lipzen A."/>
            <person name="Lundell T."/>
            <person name="Morin E."/>
            <person name="Murat C."/>
            <person name="Sun H."/>
            <person name="Tunlid A."/>
            <person name="Henrissat B."/>
            <person name="Grigoriev I.V."/>
            <person name="Hibbett D.S."/>
            <person name="Martin F."/>
            <person name="Nordberg H.P."/>
            <person name="Cantor M.N."/>
            <person name="Hua S.X."/>
        </authorList>
    </citation>
    <scope>NUCLEOTIDE SEQUENCE [LARGE SCALE GENOMIC DNA]</scope>
    <source>
        <strain evidence="9 10">Ve08.2h10</strain>
    </source>
</reference>
<dbReference type="STRING" id="930991.A0A0D0DSH1"/>
<comment type="similarity">
    <text evidence="2">Belongs to the COG1 family.</text>
</comment>
<dbReference type="PANTHER" id="PTHR31658">
    <property type="entry name" value="CONSERVED OLIGOMERIC GOLGI COMPLEX SUBUNIT 1"/>
    <property type="match status" value="1"/>
</dbReference>
<keyword evidence="7" id="KW-0472">Membrane</keyword>
<dbReference type="OrthoDB" id="46189at2759"/>
<dbReference type="EMBL" id="KN824989">
    <property type="protein sequence ID" value="KIK96393.1"/>
    <property type="molecule type" value="Genomic_DNA"/>
</dbReference>
<feature type="region of interest" description="Disordered" evidence="8">
    <location>
        <begin position="1"/>
        <end position="24"/>
    </location>
</feature>
<dbReference type="Proteomes" id="UP000054538">
    <property type="component" value="Unassembled WGS sequence"/>
</dbReference>
<organism evidence="9 10">
    <name type="scientific">Paxillus rubicundulus Ve08.2h10</name>
    <dbReference type="NCBI Taxonomy" id="930991"/>
    <lineage>
        <taxon>Eukaryota</taxon>
        <taxon>Fungi</taxon>
        <taxon>Dikarya</taxon>
        <taxon>Basidiomycota</taxon>
        <taxon>Agaricomycotina</taxon>
        <taxon>Agaricomycetes</taxon>
        <taxon>Agaricomycetidae</taxon>
        <taxon>Boletales</taxon>
        <taxon>Paxilineae</taxon>
        <taxon>Paxillaceae</taxon>
        <taxon>Paxillus</taxon>
    </lineage>
</organism>
<dbReference type="InParanoid" id="A0A0D0DSH1"/>
<reference evidence="10" key="2">
    <citation type="submission" date="2015-01" db="EMBL/GenBank/DDBJ databases">
        <title>Evolutionary Origins and Diversification of the Mycorrhizal Mutualists.</title>
        <authorList>
            <consortium name="DOE Joint Genome Institute"/>
            <consortium name="Mycorrhizal Genomics Consortium"/>
            <person name="Kohler A."/>
            <person name="Kuo A."/>
            <person name="Nagy L.G."/>
            <person name="Floudas D."/>
            <person name="Copeland A."/>
            <person name="Barry K.W."/>
            <person name="Cichocki N."/>
            <person name="Veneault-Fourrey C."/>
            <person name="LaButti K."/>
            <person name="Lindquist E.A."/>
            <person name="Lipzen A."/>
            <person name="Lundell T."/>
            <person name="Morin E."/>
            <person name="Murat C."/>
            <person name="Riley R."/>
            <person name="Ohm R."/>
            <person name="Sun H."/>
            <person name="Tunlid A."/>
            <person name="Henrissat B."/>
            <person name="Grigoriev I.V."/>
            <person name="Hibbett D.S."/>
            <person name="Martin F."/>
        </authorList>
    </citation>
    <scope>NUCLEOTIDE SEQUENCE [LARGE SCALE GENOMIC DNA]</scope>
    <source>
        <strain evidence="10">Ve08.2h10</strain>
    </source>
</reference>
<dbReference type="Pfam" id="PF08700">
    <property type="entry name" value="VPS51_Exo84_N"/>
    <property type="match status" value="1"/>
</dbReference>
<accession>A0A0D0DSH1</accession>
<dbReference type="InterPro" id="IPR033370">
    <property type="entry name" value="COG1"/>
</dbReference>
<evidence type="ECO:0000256" key="6">
    <source>
        <dbReference type="ARBA" id="ARBA00023034"/>
    </source>
</evidence>
<dbReference type="GO" id="GO:0000139">
    <property type="term" value="C:Golgi membrane"/>
    <property type="evidence" value="ECO:0007669"/>
    <property type="project" value="UniProtKB-SubCell"/>
</dbReference>
<dbReference type="AlphaFoldDB" id="A0A0D0DSH1"/>
<dbReference type="GO" id="GO:0015031">
    <property type="term" value="P:protein transport"/>
    <property type="evidence" value="ECO:0007669"/>
    <property type="project" value="UniProtKB-KW"/>
</dbReference>
<keyword evidence="10" id="KW-1185">Reference proteome</keyword>
<protein>
    <recommendedName>
        <fullName evidence="3">Conserved oligomeric Golgi complex subunit 1</fullName>
    </recommendedName>
</protein>
<comment type="subcellular location">
    <subcellularLocation>
        <location evidence="1">Golgi apparatus membrane</location>
        <topology evidence="1">Peripheral membrane protein</topology>
    </subcellularLocation>
</comment>